<protein>
    <submittedName>
        <fullName evidence="2">Uncharacterized protein</fullName>
    </submittedName>
</protein>
<dbReference type="Proteomes" id="UP000440578">
    <property type="component" value="Unassembled WGS sequence"/>
</dbReference>
<evidence type="ECO:0000313" key="2">
    <source>
        <dbReference type="EMBL" id="KAF0303768.1"/>
    </source>
</evidence>
<dbReference type="AlphaFoldDB" id="A0A6A4WNS2"/>
<proteinExistence type="predicted"/>
<sequence length="79" mass="9001">MLNEGPNKVLFRSQEFFFQQTKVVGTDQDGSRWVREAPLRPTLSSVRVEPVRPEASPARPGQSGELQFQVTNEGRYQHT</sequence>
<accession>A0A6A4WNS2</accession>
<evidence type="ECO:0000256" key="1">
    <source>
        <dbReference type="SAM" id="MobiDB-lite"/>
    </source>
</evidence>
<gene>
    <name evidence="2" type="ORF">FJT64_024307</name>
</gene>
<feature type="compositionally biased region" description="Polar residues" evidence="1">
    <location>
        <begin position="64"/>
        <end position="79"/>
    </location>
</feature>
<name>A0A6A4WNS2_AMPAM</name>
<feature type="region of interest" description="Disordered" evidence="1">
    <location>
        <begin position="48"/>
        <end position="79"/>
    </location>
</feature>
<organism evidence="2 3">
    <name type="scientific">Amphibalanus amphitrite</name>
    <name type="common">Striped barnacle</name>
    <name type="synonym">Balanus amphitrite</name>
    <dbReference type="NCBI Taxonomy" id="1232801"/>
    <lineage>
        <taxon>Eukaryota</taxon>
        <taxon>Metazoa</taxon>
        <taxon>Ecdysozoa</taxon>
        <taxon>Arthropoda</taxon>
        <taxon>Crustacea</taxon>
        <taxon>Multicrustacea</taxon>
        <taxon>Cirripedia</taxon>
        <taxon>Thoracica</taxon>
        <taxon>Thoracicalcarea</taxon>
        <taxon>Balanomorpha</taxon>
        <taxon>Balanoidea</taxon>
        <taxon>Balanidae</taxon>
        <taxon>Amphibalaninae</taxon>
        <taxon>Amphibalanus</taxon>
    </lineage>
</organism>
<keyword evidence="3" id="KW-1185">Reference proteome</keyword>
<reference evidence="2 3" key="1">
    <citation type="submission" date="2019-07" db="EMBL/GenBank/DDBJ databases">
        <title>Draft genome assembly of a fouling barnacle, Amphibalanus amphitrite (Darwin, 1854): The first reference genome for Thecostraca.</title>
        <authorList>
            <person name="Kim W."/>
        </authorList>
    </citation>
    <scope>NUCLEOTIDE SEQUENCE [LARGE SCALE GENOMIC DNA]</scope>
    <source>
        <strain evidence="2">SNU_AA5</strain>
        <tissue evidence="2">Soma without cirri and trophi</tissue>
    </source>
</reference>
<evidence type="ECO:0000313" key="3">
    <source>
        <dbReference type="Proteomes" id="UP000440578"/>
    </source>
</evidence>
<dbReference type="OrthoDB" id="5985519at2759"/>
<comment type="caution">
    <text evidence="2">The sequence shown here is derived from an EMBL/GenBank/DDBJ whole genome shotgun (WGS) entry which is preliminary data.</text>
</comment>
<dbReference type="EMBL" id="VIIS01000916">
    <property type="protein sequence ID" value="KAF0303768.1"/>
    <property type="molecule type" value="Genomic_DNA"/>
</dbReference>